<organism evidence="1 2">
    <name type="scientific">Trichonephila inaurata madagascariensis</name>
    <dbReference type="NCBI Taxonomy" id="2747483"/>
    <lineage>
        <taxon>Eukaryota</taxon>
        <taxon>Metazoa</taxon>
        <taxon>Ecdysozoa</taxon>
        <taxon>Arthropoda</taxon>
        <taxon>Chelicerata</taxon>
        <taxon>Arachnida</taxon>
        <taxon>Araneae</taxon>
        <taxon>Araneomorphae</taxon>
        <taxon>Entelegynae</taxon>
        <taxon>Araneoidea</taxon>
        <taxon>Nephilidae</taxon>
        <taxon>Trichonephila</taxon>
        <taxon>Trichonephila inaurata</taxon>
    </lineage>
</organism>
<name>A0A8X7CDP8_9ARAC</name>
<dbReference type="AlphaFoldDB" id="A0A8X7CDP8"/>
<dbReference type="EMBL" id="BMAV01016827">
    <property type="protein sequence ID" value="GFY67939.1"/>
    <property type="molecule type" value="Genomic_DNA"/>
</dbReference>
<sequence length="71" mass="7680">MRSDRLQAILLSGVSTLSAGSSIPSNQILKFSMKCQINNKVISSLPDFGGSLLRELRAERFVDSNPDLAKG</sequence>
<gene>
    <name evidence="1" type="ORF">TNIN_305231</name>
</gene>
<accession>A0A8X7CDP8</accession>
<evidence type="ECO:0000313" key="2">
    <source>
        <dbReference type="Proteomes" id="UP000886998"/>
    </source>
</evidence>
<comment type="caution">
    <text evidence="1">The sequence shown here is derived from an EMBL/GenBank/DDBJ whole genome shotgun (WGS) entry which is preliminary data.</text>
</comment>
<protein>
    <submittedName>
        <fullName evidence="1">Uncharacterized protein</fullName>
    </submittedName>
</protein>
<dbReference type="Proteomes" id="UP000886998">
    <property type="component" value="Unassembled WGS sequence"/>
</dbReference>
<proteinExistence type="predicted"/>
<reference evidence="1" key="1">
    <citation type="submission" date="2020-08" db="EMBL/GenBank/DDBJ databases">
        <title>Multicomponent nature underlies the extraordinary mechanical properties of spider dragline silk.</title>
        <authorList>
            <person name="Kono N."/>
            <person name="Nakamura H."/>
            <person name="Mori M."/>
            <person name="Yoshida Y."/>
            <person name="Ohtoshi R."/>
            <person name="Malay A.D."/>
            <person name="Moran D.A.P."/>
            <person name="Tomita M."/>
            <person name="Numata K."/>
            <person name="Arakawa K."/>
        </authorList>
    </citation>
    <scope>NUCLEOTIDE SEQUENCE</scope>
</reference>
<keyword evidence="2" id="KW-1185">Reference proteome</keyword>
<evidence type="ECO:0000313" key="1">
    <source>
        <dbReference type="EMBL" id="GFY67939.1"/>
    </source>
</evidence>